<comment type="subcellular location">
    <subcellularLocation>
        <location evidence="1 8">Nucleus</location>
    </subcellularLocation>
</comment>
<dbReference type="FunFam" id="3.40.50.300:FF:000370">
    <property type="entry name" value="Structural maintenance of chromosomes 3"/>
    <property type="match status" value="1"/>
</dbReference>
<dbReference type="GO" id="GO:0005524">
    <property type="term" value="F:ATP binding"/>
    <property type="evidence" value="ECO:0007669"/>
    <property type="project" value="InterPro"/>
</dbReference>
<dbReference type="GO" id="GO:0005694">
    <property type="term" value="C:chromosome"/>
    <property type="evidence" value="ECO:0007669"/>
    <property type="project" value="InterPro"/>
</dbReference>
<evidence type="ECO:0000256" key="7">
    <source>
        <dbReference type="ARBA" id="ARBA00023306"/>
    </source>
</evidence>
<keyword evidence="3" id="KW-0132">Cell division</keyword>
<evidence type="ECO:0000256" key="10">
    <source>
        <dbReference type="SAM" id="MobiDB-lite"/>
    </source>
</evidence>
<dbReference type="AlphaFoldDB" id="A0A6A6W3Y9"/>
<dbReference type="GO" id="GO:0051301">
    <property type="term" value="P:cell division"/>
    <property type="evidence" value="ECO:0007669"/>
    <property type="project" value="UniProtKB-KW"/>
</dbReference>
<accession>A0A6A6W3Y9</accession>
<dbReference type="GO" id="GO:0016887">
    <property type="term" value="F:ATP hydrolysis activity"/>
    <property type="evidence" value="ECO:0007669"/>
    <property type="project" value="InterPro"/>
</dbReference>
<dbReference type="Pfam" id="PF06470">
    <property type="entry name" value="SMC_hinge"/>
    <property type="match status" value="1"/>
</dbReference>
<evidence type="ECO:0000256" key="4">
    <source>
        <dbReference type="ARBA" id="ARBA00022776"/>
    </source>
</evidence>
<dbReference type="InterPro" id="IPR010935">
    <property type="entry name" value="SMC_hinge"/>
</dbReference>
<dbReference type="GO" id="GO:0051276">
    <property type="term" value="P:chromosome organization"/>
    <property type="evidence" value="ECO:0007669"/>
    <property type="project" value="InterPro"/>
</dbReference>
<dbReference type="Gene3D" id="3.40.50.300">
    <property type="entry name" value="P-loop containing nucleotide triphosphate hydrolases"/>
    <property type="match status" value="2"/>
</dbReference>
<dbReference type="GeneID" id="54482966"/>
<evidence type="ECO:0000256" key="8">
    <source>
        <dbReference type="PIRNR" id="PIRNR005719"/>
    </source>
</evidence>
<evidence type="ECO:0000313" key="12">
    <source>
        <dbReference type="EMBL" id="KAF2757648.1"/>
    </source>
</evidence>
<proteinExistence type="inferred from homology"/>
<dbReference type="CDD" id="cd03272">
    <property type="entry name" value="ABC_SMC3_euk"/>
    <property type="match status" value="1"/>
</dbReference>
<feature type="coiled-coil region" evidence="9">
    <location>
        <begin position="416"/>
        <end position="478"/>
    </location>
</feature>
<keyword evidence="6 8" id="KW-0539">Nucleus</keyword>
<feature type="coiled-coil region" evidence="9">
    <location>
        <begin position="847"/>
        <end position="895"/>
    </location>
</feature>
<gene>
    <name evidence="12" type="ORF">EJ05DRAFT_440108</name>
</gene>
<feature type="domain" description="SMC hinge" evidence="11">
    <location>
        <begin position="518"/>
        <end position="630"/>
    </location>
</feature>
<keyword evidence="4" id="KW-0498">Mitosis</keyword>
<dbReference type="GO" id="GO:0007059">
    <property type="term" value="P:chromosome segregation"/>
    <property type="evidence" value="ECO:0007669"/>
    <property type="project" value="UniProtKB-ARBA"/>
</dbReference>
<reference evidence="12" key="1">
    <citation type="journal article" date="2020" name="Stud. Mycol.">
        <title>101 Dothideomycetes genomes: a test case for predicting lifestyles and emergence of pathogens.</title>
        <authorList>
            <person name="Haridas S."/>
            <person name="Albert R."/>
            <person name="Binder M."/>
            <person name="Bloem J."/>
            <person name="Labutti K."/>
            <person name="Salamov A."/>
            <person name="Andreopoulos B."/>
            <person name="Baker S."/>
            <person name="Barry K."/>
            <person name="Bills G."/>
            <person name="Bluhm B."/>
            <person name="Cannon C."/>
            <person name="Castanera R."/>
            <person name="Culley D."/>
            <person name="Daum C."/>
            <person name="Ezra D."/>
            <person name="Gonzalez J."/>
            <person name="Henrissat B."/>
            <person name="Kuo A."/>
            <person name="Liang C."/>
            <person name="Lipzen A."/>
            <person name="Lutzoni F."/>
            <person name="Magnuson J."/>
            <person name="Mondo S."/>
            <person name="Nolan M."/>
            <person name="Ohm R."/>
            <person name="Pangilinan J."/>
            <person name="Park H.-J."/>
            <person name="Ramirez L."/>
            <person name="Alfaro M."/>
            <person name="Sun H."/>
            <person name="Tritt A."/>
            <person name="Yoshinaga Y."/>
            <person name="Zwiers L.-H."/>
            <person name="Turgeon B."/>
            <person name="Goodwin S."/>
            <person name="Spatafora J."/>
            <person name="Crous P."/>
            <person name="Grigoriev I."/>
        </authorList>
    </citation>
    <scope>NUCLEOTIDE SEQUENCE</scope>
    <source>
        <strain evidence="12">CBS 121739</strain>
    </source>
</reference>
<dbReference type="Gene3D" id="1.20.1060.20">
    <property type="match status" value="1"/>
</dbReference>
<keyword evidence="7" id="KW-0131">Cell cycle</keyword>
<dbReference type="FunFam" id="3.40.50.300:FF:000424">
    <property type="entry name" value="Structural maintenance of chromosomes 3"/>
    <property type="match status" value="1"/>
</dbReference>
<dbReference type="InterPro" id="IPR041741">
    <property type="entry name" value="SMC3_ABC_euk"/>
</dbReference>
<keyword evidence="13" id="KW-1185">Reference proteome</keyword>
<feature type="coiled-coil region" evidence="9">
    <location>
        <begin position="973"/>
        <end position="1000"/>
    </location>
</feature>
<dbReference type="PANTHER" id="PTHR43977">
    <property type="entry name" value="STRUCTURAL MAINTENANCE OF CHROMOSOMES PROTEIN 3"/>
    <property type="match status" value="1"/>
</dbReference>
<dbReference type="SUPFAM" id="SSF52540">
    <property type="entry name" value="P-loop containing nucleoside triphosphate hydrolases"/>
    <property type="match status" value="1"/>
</dbReference>
<evidence type="ECO:0000256" key="9">
    <source>
        <dbReference type="SAM" id="Coils"/>
    </source>
</evidence>
<evidence type="ECO:0000256" key="5">
    <source>
        <dbReference type="ARBA" id="ARBA00023054"/>
    </source>
</evidence>
<dbReference type="InterPro" id="IPR027417">
    <property type="entry name" value="P-loop_NTPase"/>
</dbReference>
<keyword evidence="5 9" id="KW-0175">Coiled coil</keyword>
<dbReference type="InterPro" id="IPR003395">
    <property type="entry name" value="RecF/RecN/SMC_N"/>
</dbReference>
<dbReference type="OrthoDB" id="431497at2759"/>
<dbReference type="SMART" id="SM00968">
    <property type="entry name" value="SMC_hinge"/>
    <property type="match status" value="1"/>
</dbReference>
<dbReference type="InterPro" id="IPR036277">
    <property type="entry name" value="SMC_hinge_sf"/>
</dbReference>
<organism evidence="12 13">
    <name type="scientific">Pseudovirgaria hyperparasitica</name>
    <dbReference type="NCBI Taxonomy" id="470096"/>
    <lineage>
        <taxon>Eukaryota</taxon>
        <taxon>Fungi</taxon>
        <taxon>Dikarya</taxon>
        <taxon>Ascomycota</taxon>
        <taxon>Pezizomycotina</taxon>
        <taxon>Dothideomycetes</taxon>
        <taxon>Dothideomycetes incertae sedis</taxon>
        <taxon>Acrospermales</taxon>
        <taxon>Acrospermaceae</taxon>
        <taxon>Pseudovirgaria</taxon>
    </lineage>
</organism>
<dbReference type="Proteomes" id="UP000799437">
    <property type="component" value="Unassembled WGS sequence"/>
</dbReference>
<sequence>MFIKQIIIQGFKSYKEQTEIAPFSSQSNVIIGKNGSGKSNFFSAVRFVLGDDKTQLSREEKTALMHEGSGQNVWSAYVEVIFDNSDDRFPTGKPEAIIRRSLGLKKDEYSIDRKNSTKAEVMSLFESAGFSRSNPYYIVPQGRITQLTNMKDDMRLSKLKEVAGTQVYENRRQESLKILKETENKQGQIDALLATIRERLEELEQEKAELTEYQQLERQRRILDYTFHSRNYKRFSEKLENFEERRSIKAAEQEERVQQLDQIKEELDHAQRNIQLDLQNINTLNDEKRQYENDYSKVKSEQTRARLDRDSLKGEQSESDIAHQERARKLQSLTSSIAASEKELRRILPEYTKVKDQEVDVKTQLELEQSTQRRLRGKQQYTSKQTRDAALTKQINSIQGDLGNRKATAMENRDRIASLENLISSLKSDIEQINANLAKGQQDAQKYPERIAQLDQELSSLEDERRLLLREEHQLHNQIKTSEHDYQIAREKMLRLADRNVINGILAVRAMKAQGEIDGIYGVLGELITVKQHYEVPVEVIGGQQQLSIVVDTDETGQKIIQKLAQSKAGRVTLIPLNQMRDKDINLTRTADAMPVMARLEYDPAIERAVQHVFGKAVICPDYQSAADHAAKNGVTAVTMSGARSDPQGGLTGGFVDSKRARIGVLREELEKREALNVLIGTERELRERKETLSQRITQKRGEQTKVSLDQTRAERGDRALRQELHAKLQQLPQRVIELDAKKARQEEDDGDYNRLDDELTNIQTELASPFQPKLSKEESRQLELLNTSIPKLQKQYTDMNTRRNDLEITKTNLEYELNNNLRPQMTELEADNSGSPNSAFGTQSKLAEAERRLVKATADVRLTKAQIEECNNQLNAANKKLQEDQQAHAEKEQEQGALKEDIDKYIRRLANIHSERAQQELLKKGSKQKLDELGSIPTLSAKEQKYKGWNDKTLDEETRKVKKKLKNYTHVNKKAVEQYNNFTAQRDKLTARYQELESSYGSIQSLIEHLDHRKDEALQRTFKQVSKEFAWVFKQLVPAGQGRLIIQRRTDQQLRRAEEDGEGERTGSSGVESYTGVGISVSFNSEHDEQQKVQQLSGGQKSLCALALVFAIQRCDPAPFYIFDEIDANLDAQYRTAVAKMIKTLSEPNEDGTGGGQFICTTFSRELIVDADKCYLVTFSNKTSSVDVVDKELALQFVEEQQKKIGQ</sequence>
<name>A0A6A6W3Y9_9PEZI</name>
<comment type="similarity">
    <text evidence="2">Belongs to the SMC family. SMC3 subfamily.</text>
</comment>
<evidence type="ECO:0000256" key="3">
    <source>
        <dbReference type="ARBA" id="ARBA00022618"/>
    </source>
</evidence>
<evidence type="ECO:0000256" key="1">
    <source>
        <dbReference type="ARBA" id="ARBA00004123"/>
    </source>
</evidence>
<protein>
    <recommendedName>
        <fullName evidence="8">Structural maintenance of chromosomes protein</fullName>
    </recommendedName>
</protein>
<evidence type="ECO:0000256" key="6">
    <source>
        <dbReference type="ARBA" id="ARBA00023242"/>
    </source>
</evidence>
<dbReference type="EMBL" id="ML996573">
    <property type="protein sequence ID" value="KAF2757648.1"/>
    <property type="molecule type" value="Genomic_DNA"/>
</dbReference>
<dbReference type="GO" id="GO:0005634">
    <property type="term" value="C:nucleus"/>
    <property type="evidence" value="ECO:0007669"/>
    <property type="project" value="UniProtKB-SubCell"/>
</dbReference>
<dbReference type="Pfam" id="PF02463">
    <property type="entry name" value="SMC_N"/>
    <property type="match status" value="1"/>
</dbReference>
<evidence type="ECO:0000256" key="2">
    <source>
        <dbReference type="ARBA" id="ARBA00005917"/>
    </source>
</evidence>
<dbReference type="InterPro" id="IPR024704">
    <property type="entry name" value="SMC"/>
</dbReference>
<dbReference type="Gene3D" id="3.30.70.1620">
    <property type="match status" value="1"/>
</dbReference>
<feature type="region of interest" description="Disordered" evidence="10">
    <location>
        <begin position="292"/>
        <end position="327"/>
    </location>
</feature>
<dbReference type="RefSeq" id="XP_033600099.1">
    <property type="nucleotide sequence ID" value="XM_033741912.1"/>
</dbReference>
<evidence type="ECO:0000313" key="13">
    <source>
        <dbReference type="Proteomes" id="UP000799437"/>
    </source>
</evidence>
<dbReference type="SUPFAM" id="SSF75553">
    <property type="entry name" value="Smc hinge domain"/>
    <property type="match status" value="1"/>
</dbReference>
<dbReference type="PIRSF" id="PIRSF005719">
    <property type="entry name" value="SMC"/>
    <property type="match status" value="1"/>
</dbReference>
<evidence type="ECO:0000259" key="11">
    <source>
        <dbReference type="SMART" id="SM00968"/>
    </source>
</evidence>